<dbReference type="InParanoid" id="M4BIY7"/>
<dbReference type="EMBL" id="JH598306">
    <property type="status" value="NOT_ANNOTATED_CDS"/>
    <property type="molecule type" value="Genomic_DNA"/>
</dbReference>
<sequence>MGTRRPIIVEDTGTEETCALSAWPGGRRVRFTRCAHDGAGGGGVSERGNGGARSVDTGCARGSQPAPDVERQSRSPANEGWRRDYHRSKNIRTGCCRRFSGGDAQQRFDEPDEVGHRYVADYDGQGFRIVGDFKVDRRNLSTPTNWRVAEVSSTRWRDTPQYCRLQGWELAIY</sequence>
<dbReference type="HOGENOM" id="CLU_1550485_0_0_1"/>
<feature type="region of interest" description="Disordered" evidence="1">
    <location>
        <begin position="36"/>
        <end position="86"/>
    </location>
</feature>
<organism evidence="2 3">
    <name type="scientific">Hyaloperonospora arabidopsidis (strain Emoy2)</name>
    <name type="common">Downy mildew agent</name>
    <name type="synonym">Peronospora arabidopsidis</name>
    <dbReference type="NCBI Taxonomy" id="559515"/>
    <lineage>
        <taxon>Eukaryota</taxon>
        <taxon>Sar</taxon>
        <taxon>Stramenopiles</taxon>
        <taxon>Oomycota</taxon>
        <taxon>Peronosporomycetes</taxon>
        <taxon>Peronosporales</taxon>
        <taxon>Peronosporaceae</taxon>
        <taxon>Hyaloperonospora</taxon>
    </lineage>
</organism>
<proteinExistence type="predicted"/>
<dbReference type="VEuPathDB" id="FungiDB:HpaG806364"/>
<keyword evidence="3" id="KW-1185">Reference proteome</keyword>
<dbReference type="Proteomes" id="UP000011713">
    <property type="component" value="Unassembled WGS sequence"/>
</dbReference>
<reference evidence="2" key="2">
    <citation type="submission" date="2015-06" db="UniProtKB">
        <authorList>
            <consortium name="EnsemblProtists"/>
        </authorList>
    </citation>
    <scope>IDENTIFICATION</scope>
    <source>
        <strain evidence="2">Emoy2</strain>
    </source>
</reference>
<evidence type="ECO:0000256" key="1">
    <source>
        <dbReference type="SAM" id="MobiDB-lite"/>
    </source>
</evidence>
<name>M4BIY7_HYAAE</name>
<dbReference type="AlphaFoldDB" id="M4BIY7"/>
<evidence type="ECO:0000313" key="3">
    <source>
        <dbReference type="Proteomes" id="UP000011713"/>
    </source>
</evidence>
<dbReference type="EnsemblProtists" id="HpaT806364">
    <property type="protein sequence ID" value="HpaP806364"/>
    <property type="gene ID" value="HpaG806364"/>
</dbReference>
<feature type="compositionally biased region" description="Gly residues" evidence="1">
    <location>
        <begin position="38"/>
        <end position="51"/>
    </location>
</feature>
<reference evidence="3" key="1">
    <citation type="journal article" date="2010" name="Science">
        <title>Signatures of adaptation to obligate biotrophy in the Hyaloperonospora arabidopsidis genome.</title>
        <authorList>
            <person name="Baxter L."/>
            <person name="Tripathy S."/>
            <person name="Ishaque N."/>
            <person name="Boot N."/>
            <person name="Cabral A."/>
            <person name="Kemen E."/>
            <person name="Thines M."/>
            <person name="Ah-Fong A."/>
            <person name="Anderson R."/>
            <person name="Badejoko W."/>
            <person name="Bittner-Eddy P."/>
            <person name="Boore J.L."/>
            <person name="Chibucos M.C."/>
            <person name="Coates M."/>
            <person name="Dehal P."/>
            <person name="Delehaunty K."/>
            <person name="Dong S."/>
            <person name="Downton P."/>
            <person name="Dumas B."/>
            <person name="Fabro G."/>
            <person name="Fronick C."/>
            <person name="Fuerstenberg S.I."/>
            <person name="Fulton L."/>
            <person name="Gaulin E."/>
            <person name="Govers F."/>
            <person name="Hughes L."/>
            <person name="Humphray S."/>
            <person name="Jiang R.H."/>
            <person name="Judelson H."/>
            <person name="Kamoun S."/>
            <person name="Kyung K."/>
            <person name="Meijer H."/>
            <person name="Minx P."/>
            <person name="Morris P."/>
            <person name="Nelson J."/>
            <person name="Phuntumart V."/>
            <person name="Qutob D."/>
            <person name="Rehmany A."/>
            <person name="Rougon-Cardoso A."/>
            <person name="Ryden P."/>
            <person name="Torto-Alalibo T."/>
            <person name="Studholme D."/>
            <person name="Wang Y."/>
            <person name="Win J."/>
            <person name="Wood J."/>
            <person name="Clifton S.W."/>
            <person name="Rogers J."/>
            <person name="Van den Ackerveken G."/>
            <person name="Jones J.D."/>
            <person name="McDowell J.M."/>
            <person name="Beynon J."/>
            <person name="Tyler B.M."/>
        </authorList>
    </citation>
    <scope>NUCLEOTIDE SEQUENCE [LARGE SCALE GENOMIC DNA]</scope>
    <source>
        <strain evidence="3">Emoy2</strain>
    </source>
</reference>
<evidence type="ECO:0000313" key="2">
    <source>
        <dbReference type="EnsemblProtists" id="HpaP806364"/>
    </source>
</evidence>
<accession>M4BIY7</accession>
<protein>
    <submittedName>
        <fullName evidence="2">Uncharacterized protein</fullName>
    </submittedName>
</protein>